<dbReference type="EMBL" id="JXLN01015494">
    <property type="protein sequence ID" value="KPM10590.1"/>
    <property type="molecule type" value="Genomic_DNA"/>
</dbReference>
<organism evidence="11 12">
    <name type="scientific">Sarcoptes scabiei</name>
    <name type="common">Itch mite</name>
    <name type="synonym">Acarus scabiei</name>
    <dbReference type="NCBI Taxonomy" id="52283"/>
    <lineage>
        <taxon>Eukaryota</taxon>
        <taxon>Metazoa</taxon>
        <taxon>Ecdysozoa</taxon>
        <taxon>Arthropoda</taxon>
        <taxon>Chelicerata</taxon>
        <taxon>Arachnida</taxon>
        <taxon>Acari</taxon>
        <taxon>Acariformes</taxon>
        <taxon>Sarcoptiformes</taxon>
        <taxon>Astigmata</taxon>
        <taxon>Psoroptidia</taxon>
        <taxon>Sarcoptoidea</taxon>
        <taxon>Sarcoptidae</taxon>
        <taxon>Sarcoptinae</taxon>
        <taxon>Sarcoptes</taxon>
    </lineage>
</organism>
<evidence type="ECO:0000313" key="12">
    <source>
        <dbReference type="Proteomes" id="UP000616769"/>
    </source>
</evidence>
<dbReference type="InterPro" id="IPR000276">
    <property type="entry name" value="GPCR_Rhodpsn"/>
</dbReference>
<proteinExistence type="inferred from homology"/>
<keyword evidence="5 9" id="KW-0297">G-protein coupled receptor</keyword>
<keyword evidence="7 9" id="KW-0675">Receptor</keyword>
<comment type="subcellular location">
    <subcellularLocation>
        <location evidence="1">Membrane</location>
        <topology evidence="1">Multi-pass membrane protein</topology>
    </subcellularLocation>
</comment>
<dbReference type="PROSITE" id="PS50262">
    <property type="entry name" value="G_PROTEIN_RECEP_F1_2"/>
    <property type="match status" value="1"/>
</dbReference>
<dbReference type="Pfam" id="PF00001">
    <property type="entry name" value="7tm_1"/>
    <property type="match status" value="1"/>
</dbReference>
<dbReference type="SMART" id="SM01381">
    <property type="entry name" value="7TM_GPCR_Srsx"/>
    <property type="match status" value="1"/>
</dbReference>
<keyword evidence="3 9" id="KW-0812">Transmembrane</keyword>
<dbReference type="PANTHER" id="PTHR24243:SF208">
    <property type="entry name" value="PYROKININ-1 RECEPTOR"/>
    <property type="match status" value="1"/>
</dbReference>
<evidence type="ECO:0000313" key="11">
    <source>
        <dbReference type="EMBL" id="KPM10590.1"/>
    </source>
</evidence>
<dbReference type="PANTHER" id="PTHR24243">
    <property type="entry name" value="G-PROTEIN COUPLED RECEPTOR"/>
    <property type="match status" value="1"/>
</dbReference>
<keyword evidence="6" id="KW-0472">Membrane</keyword>
<dbReference type="SUPFAM" id="SSF81321">
    <property type="entry name" value="Family A G protein-coupled receptor-like"/>
    <property type="match status" value="1"/>
</dbReference>
<dbReference type="GO" id="GO:0005886">
    <property type="term" value="C:plasma membrane"/>
    <property type="evidence" value="ECO:0007669"/>
    <property type="project" value="TreeGrafter"/>
</dbReference>
<dbReference type="AlphaFoldDB" id="A0A132AJG4"/>
<evidence type="ECO:0000256" key="7">
    <source>
        <dbReference type="ARBA" id="ARBA00023170"/>
    </source>
</evidence>
<sequence>MPIIITHTITFLIGVIGNGVVIATWSMHGKFRSPTAVFLVSLAIADLFLLLVFVPLETLEYFMITWGGMSSICKMIAYVEAISAMSTVMNLVAVSIERFLVIVYPMRARSWCTVSSTRKGLLIIWSIAFVFSTPILLTRHTSQITYYNSTTSLTLYYCLDVENDLTLIVAIYQLLVMFIFPALFMVVCYYVVIRQLWNSTRSVNQMTQAENQSNNQSMFVIKMLMLIITLFLLCWGPRLIMNVLVKSGLSTYSSWIYNLRVMCNLLSFIHSALNPFVYGFMSSNFRQMVFVLFRRCRGETGMDLKKIRQRQLRQQHSNIIH</sequence>
<feature type="domain" description="G-protein coupled receptors family 1 profile" evidence="10">
    <location>
        <begin position="17"/>
        <end position="278"/>
    </location>
</feature>
<name>A0A132AJG4_SARSC</name>
<evidence type="ECO:0000256" key="8">
    <source>
        <dbReference type="ARBA" id="ARBA00023224"/>
    </source>
</evidence>
<evidence type="ECO:0000256" key="3">
    <source>
        <dbReference type="ARBA" id="ARBA00022692"/>
    </source>
</evidence>
<evidence type="ECO:0000256" key="1">
    <source>
        <dbReference type="ARBA" id="ARBA00004141"/>
    </source>
</evidence>
<dbReference type="Gene3D" id="1.20.1070.10">
    <property type="entry name" value="Rhodopsin 7-helix transmembrane proteins"/>
    <property type="match status" value="1"/>
</dbReference>
<dbReference type="VEuPathDB" id="VectorBase:SSCA008284"/>
<accession>A0A132AJG4</accession>
<dbReference type="GO" id="GO:0004930">
    <property type="term" value="F:G protein-coupled receptor activity"/>
    <property type="evidence" value="ECO:0007669"/>
    <property type="project" value="UniProtKB-KW"/>
</dbReference>
<evidence type="ECO:0000256" key="4">
    <source>
        <dbReference type="ARBA" id="ARBA00022989"/>
    </source>
</evidence>
<dbReference type="OrthoDB" id="6514542at2759"/>
<reference evidence="11 12" key="1">
    <citation type="journal article" date="2015" name="Parasit. Vectors">
        <title>Draft genome of the scabies mite.</title>
        <authorList>
            <person name="Rider S.D.Jr."/>
            <person name="Morgan M.S."/>
            <person name="Arlian L.G."/>
        </authorList>
    </citation>
    <scope>NUCLEOTIDE SEQUENCE [LARGE SCALE GENOMIC DNA]</scope>
    <source>
        <strain evidence="11">Arlian Lab</strain>
    </source>
</reference>
<gene>
    <name evidence="11" type="ORF">QR98_0091490</name>
</gene>
<evidence type="ECO:0000256" key="9">
    <source>
        <dbReference type="RuleBase" id="RU000688"/>
    </source>
</evidence>
<evidence type="ECO:0000256" key="6">
    <source>
        <dbReference type="ARBA" id="ARBA00023136"/>
    </source>
</evidence>
<dbReference type="Proteomes" id="UP000616769">
    <property type="component" value="Unassembled WGS sequence"/>
</dbReference>
<evidence type="ECO:0000256" key="2">
    <source>
        <dbReference type="ARBA" id="ARBA00010663"/>
    </source>
</evidence>
<keyword evidence="4" id="KW-1133">Transmembrane helix</keyword>
<comment type="caution">
    <text evidence="11">The sequence shown here is derived from an EMBL/GenBank/DDBJ whole genome shotgun (WGS) entry which is preliminary data.</text>
</comment>
<keyword evidence="8 9" id="KW-0807">Transducer</keyword>
<evidence type="ECO:0000256" key="5">
    <source>
        <dbReference type="ARBA" id="ARBA00023040"/>
    </source>
</evidence>
<dbReference type="InterPro" id="IPR017452">
    <property type="entry name" value="GPCR_Rhodpsn_7TM"/>
</dbReference>
<dbReference type="PRINTS" id="PR00237">
    <property type="entry name" value="GPCRRHODOPSN"/>
</dbReference>
<comment type="similarity">
    <text evidence="2 9">Belongs to the G-protein coupled receptor 1 family.</text>
</comment>
<evidence type="ECO:0000259" key="10">
    <source>
        <dbReference type="PROSITE" id="PS50262"/>
    </source>
</evidence>
<protein>
    <submittedName>
        <fullName evidence="11">G protein-coupled receptor-like protein 3</fullName>
    </submittedName>
</protein>
<dbReference type="PROSITE" id="PS00237">
    <property type="entry name" value="G_PROTEIN_RECEP_F1_1"/>
    <property type="match status" value="1"/>
</dbReference>